<dbReference type="PROSITE" id="PS00409">
    <property type="entry name" value="PROKAR_NTER_METHYL"/>
    <property type="match status" value="1"/>
</dbReference>
<dbReference type="Proteomes" id="UP000216538">
    <property type="component" value="Unassembled WGS sequence"/>
</dbReference>
<dbReference type="PANTHER" id="PTHR30093">
    <property type="entry name" value="GENERAL SECRETION PATHWAY PROTEIN G"/>
    <property type="match status" value="1"/>
</dbReference>
<evidence type="ECO:0000256" key="5">
    <source>
        <dbReference type="ARBA" id="ARBA00023136"/>
    </source>
</evidence>
<dbReference type="PANTHER" id="PTHR30093:SF47">
    <property type="entry name" value="TYPE IV PILUS NON-CORE MINOR PILIN PILE"/>
    <property type="match status" value="1"/>
</dbReference>
<reference evidence="7 8" key="1">
    <citation type="submission" date="2017-07" db="EMBL/GenBank/DDBJ databases">
        <title>Shotgun whole genome sequences of three halophilic bacterial isolates.</title>
        <authorList>
            <person name="Pozzo T."/>
            <person name="Higdon S.M."/>
            <person name="Quillaguaman J."/>
        </authorList>
    </citation>
    <scope>NUCLEOTIDE SEQUENCE [LARGE SCALE GENOMIC DNA]</scope>
    <source>
        <strain evidence="7 8">LC1</strain>
    </source>
</reference>
<evidence type="ECO:0000256" key="6">
    <source>
        <dbReference type="SAM" id="Phobius"/>
    </source>
</evidence>
<feature type="transmembrane region" description="Helical" evidence="6">
    <location>
        <begin position="20"/>
        <end position="40"/>
    </location>
</feature>
<dbReference type="InterPro" id="IPR002416">
    <property type="entry name" value="T2SS_protein-GspH"/>
</dbReference>
<evidence type="ECO:0000256" key="3">
    <source>
        <dbReference type="ARBA" id="ARBA00022692"/>
    </source>
</evidence>
<comment type="subcellular location">
    <subcellularLocation>
        <location evidence="1">Membrane</location>
        <topology evidence="1">Single-pass membrane protein</topology>
    </subcellularLocation>
</comment>
<dbReference type="InterPro" id="IPR045584">
    <property type="entry name" value="Pilin-like"/>
</dbReference>
<keyword evidence="4 6" id="KW-1133">Transmembrane helix</keyword>
<dbReference type="SUPFAM" id="SSF54523">
    <property type="entry name" value="Pili subunits"/>
    <property type="match status" value="1"/>
</dbReference>
<evidence type="ECO:0000313" key="7">
    <source>
        <dbReference type="EMBL" id="OZT73259.1"/>
    </source>
</evidence>
<evidence type="ECO:0000256" key="4">
    <source>
        <dbReference type="ARBA" id="ARBA00022989"/>
    </source>
</evidence>
<sequence>MSYVSHSFSGRSLLRGQRGFTLIELMIVLVIIGIVASIAYPSYTRYVQKAVRTDAHAGLMQAASELERCYTRTYSYSGCPLDDPSYSPEKNYTIKIYPSSNGYLLTANTPQDDGCEEDITLSSSGERLPNACW</sequence>
<accession>A0ABX4G6A2</accession>
<keyword evidence="8" id="KW-1185">Reference proteome</keyword>
<keyword evidence="5 6" id="KW-0472">Membrane</keyword>
<evidence type="ECO:0000313" key="8">
    <source>
        <dbReference type="Proteomes" id="UP000216538"/>
    </source>
</evidence>
<keyword evidence="2" id="KW-0488">Methylation</keyword>
<dbReference type="InterPro" id="IPR031982">
    <property type="entry name" value="PilE-like"/>
</dbReference>
<gene>
    <name evidence="7" type="ORF">CE457_15145</name>
</gene>
<dbReference type="NCBIfam" id="TIGR02532">
    <property type="entry name" value="IV_pilin_GFxxxE"/>
    <property type="match status" value="1"/>
</dbReference>
<dbReference type="RefSeq" id="WP_085940827.1">
    <property type="nucleotide sequence ID" value="NZ_JH393257.1"/>
</dbReference>
<dbReference type="PRINTS" id="PR00885">
    <property type="entry name" value="BCTERIALGSPH"/>
</dbReference>
<dbReference type="InterPro" id="IPR012902">
    <property type="entry name" value="N_methyl_site"/>
</dbReference>
<comment type="caution">
    <text evidence="7">The sequence shown here is derived from an EMBL/GenBank/DDBJ whole genome shotgun (WGS) entry which is preliminary data.</text>
</comment>
<dbReference type="Pfam" id="PF07963">
    <property type="entry name" value="N_methyl"/>
    <property type="match status" value="1"/>
</dbReference>
<dbReference type="Gene3D" id="3.30.700.10">
    <property type="entry name" value="Glycoprotein, Type 4 Pilin"/>
    <property type="match status" value="1"/>
</dbReference>
<proteinExistence type="predicted"/>
<organism evidence="7 8">
    <name type="scientific">Vreelandella boliviensis LC1</name>
    <dbReference type="NCBI Taxonomy" id="1072583"/>
    <lineage>
        <taxon>Bacteria</taxon>
        <taxon>Pseudomonadati</taxon>
        <taxon>Pseudomonadota</taxon>
        <taxon>Gammaproteobacteria</taxon>
        <taxon>Oceanospirillales</taxon>
        <taxon>Halomonadaceae</taxon>
        <taxon>Vreelandella</taxon>
    </lineage>
</organism>
<evidence type="ECO:0000256" key="2">
    <source>
        <dbReference type="ARBA" id="ARBA00022481"/>
    </source>
</evidence>
<dbReference type="EMBL" id="NPEY01000012">
    <property type="protein sequence ID" value="OZT73259.1"/>
    <property type="molecule type" value="Genomic_DNA"/>
</dbReference>
<evidence type="ECO:0000256" key="1">
    <source>
        <dbReference type="ARBA" id="ARBA00004167"/>
    </source>
</evidence>
<name>A0ABX4G6A2_9GAMM</name>
<keyword evidence="3 6" id="KW-0812">Transmembrane</keyword>
<protein>
    <submittedName>
        <fullName evidence="7">Type IV pilin</fullName>
    </submittedName>
</protein>
<dbReference type="Pfam" id="PF16732">
    <property type="entry name" value="ComP_DUS"/>
    <property type="match status" value="1"/>
</dbReference>